<keyword evidence="1" id="KW-0547">Nucleotide-binding</keyword>
<dbReference type="InterPro" id="IPR000330">
    <property type="entry name" value="SNF2_N"/>
</dbReference>
<dbReference type="PANTHER" id="PTHR10799">
    <property type="entry name" value="SNF2/RAD54 HELICASE FAMILY"/>
    <property type="match status" value="1"/>
</dbReference>
<organism evidence="4 5">
    <name type="scientific">Mycena chlorophos</name>
    <name type="common">Agaric fungus</name>
    <name type="synonym">Agaricus chlorophos</name>
    <dbReference type="NCBI Taxonomy" id="658473"/>
    <lineage>
        <taxon>Eukaryota</taxon>
        <taxon>Fungi</taxon>
        <taxon>Dikarya</taxon>
        <taxon>Basidiomycota</taxon>
        <taxon>Agaricomycotina</taxon>
        <taxon>Agaricomycetes</taxon>
        <taxon>Agaricomycetidae</taxon>
        <taxon>Agaricales</taxon>
        <taxon>Marasmiineae</taxon>
        <taxon>Mycenaceae</taxon>
        <taxon>Mycena</taxon>
    </lineage>
</organism>
<evidence type="ECO:0000313" key="5">
    <source>
        <dbReference type="Proteomes" id="UP000815677"/>
    </source>
</evidence>
<accession>A0ABQ0LC61</accession>
<name>A0ABQ0LC61_MYCCL</name>
<dbReference type="EMBL" id="DF844271">
    <property type="protein sequence ID" value="GAT48127.1"/>
    <property type="molecule type" value="Genomic_DNA"/>
</dbReference>
<dbReference type="Proteomes" id="UP000815677">
    <property type="component" value="Unassembled WGS sequence"/>
</dbReference>
<gene>
    <name evidence="4" type="ORF">MCHLO_05560</name>
</gene>
<protein>
    <submittedName>
        <fullName evidence="4">SNF2-family ATP dependent chromatin remodeling factor</fullName>
    </submittedName>
</protein>
<dbReference type="Pfam" id="PF00176">
    <property type="entry name" value="SNF2-rel_dom"/>
    <property type="match status" value="1"/>
</dbReference>
<evidence type="ECO:0000256" key="1">
    <source>
        <dbReference type="ARBA" id="ARBA00022741"/>
    </source>
</evidence>
<evidence type="ECO:0000256" key="2">
    <source>
        <dbReference type="ARBA" id="ARBA00022840"/>
    </source>
</evidence>
<dbReference type="InterPro" id="IPR027417">
    <property type="entry name" value="P-loop_NTPase"/>
</dbReference>
<dbReference type="Gene3D" id="3.40.50.300">
    <property type="entry name" value="P-loop containing nucleotide triphosphate hydrolases"/>
    <property type="match status" value="1"/>
</dbReference>
<keyword evidence="5" id="KW-1185">Reference proteome</keyword>
<evidence type="ECO:0000313" key="4">
    <source>
        <dbReference type="EMBL" id="GAT48127.1"/>
    </source>
</evidence>
<dbReference type="Gene3D" id="3.40.50.10810">
    <property type="entry name" value="Tandem AAA-ATPase domain"/>
    <property type="match status" value="1"/>
</dbReference>
<keyword evidence="2" id="KW-0067">ATP-binding</keyword>
<sequence>MSRLQNNFTELWSLLNSIVLDIFTDPDALQEWFSLLCMSEQLEKMSQFVSTMHTILRPFLLRCIKANVLGSALPPKKNYVGTTISGLWWKLTLQKLTAREADLLNASGNILLDHLLRELLRREHKLLLFNHLTTMLDILEAGCLGMNLTAADTVIFDQDWVQFKDGHPSSQDRAHRTGQTKPVLIFRLVTAPAVEEKIMQRAGEKRKLEALAWAVELETHKYHLFPHHPRLVPRLQSRSDRLILDTDGRFLLPFVDYSI</sequence>
<evidence type="ECO:0000259" key="3">
    <source>
        <dbReference type="Pfam" id="PF00176"/>
    </source>
</evidence>
<reference evidence="4" key="1">
    <citation type="submission" date="2014-09" db="EMBL/GenBank/DDBJ databases">
        <title>Genome sequence of the luminous mushroom Mycena chlorophos for searching fungal bioluminescence genes.</title>
        <authorList>
            <person name="Tanaka Y."/>
            <person name="Kasuga D."/>
            <person name="Oba Y."/>
            <person name="Hase S."/>
            <person name="Sato K."/>
            <person name="Oba Y."/>
            <person name="Sakakibara Y."/>
        </authorList>
    </citation>
    <scope>NUCLEOTIDE SEQUENCE</scope>
</reference>
<dbReference type="InterPro" id="IPR038718">
    <property type="entry name" value="SNF2-like_sf"/>
</dbReference>
<dbReference type="SUPFAM" id="SSF52540">
    <property type="entry name" value="P-loop containing nucleoside triphosphate hydrolases"/>
    <property type="match status" value="1"/>
</dbReference>
<feature type="domain" description="SNF2 N-terminal" evidence="3">
    <location>
        <begin position="4"/>
        <end position="80"/>
    </location>
</feature>
<proteinExistence type="predicted"/>